<dbReference type="InterPro" id="IPR000182">
    <property type="entry name" value="GNAT_dom"/>
</dbReference>
<dbReference type="AlphaFoldDB" id="A0A9X3UHH1"/>
<name>A0A9X3UHH1_9HYPH</name>
<comment type="caution">
    <text evidence="4">The sequence shown here is derived from an EMBL/GenBank/DDBJ whole genome shotgun (WGS) entry which is preliminary data.</text>
</comment>
<evidence type="ECO:0000259" key="3">
    <source>
        <dbReference type="PROSITE" id="PS51186"/>
    </source>
</evidence>
<dbReference type="RefSeq" id="WP_267989980.1">
    <property type="nucleotide sequence ID" value="NZ_JAPJZI010000001.1"/>
</dbReference>
<dbReference type="Proteomes" id="UP001151234">
    <property type="component" value="Unassembled WGS sequence"/>
</dbReference>
<gene>
    <name evidence="4" type="ORF">OQ273_08295</name>
</gene>
<accession>A0A9X3UHH1</accession>
<dbReference type="EMBL" id="JAPJZI010000001">
    <property type="protein sequence ID" value="MDA5398567.1"/>
    <property type="molecule type" value="Genomic_DNA"/>
</dbReference>
<dbReference type="GO" id="GO:0016747">
    <property type="term" value="F:acyltransferase activity, transferring groups other than amino-acyl groups"/>
    <property type="evidence" value="ECO:0007669"/>
    <property type="project" value="InterPro"/>
</dbReference>
<dbReference type="InterPro" id="IPR050832">
    <property type="entry name" value="Bact_Acetyltransf"/>
</dbReference>
<reference evidence="4" key="1">
    <citation type="submission" date="2022-11" db="EMBL/GenBank/DDBJ databases">
        <title>Draft genome sequence of Hoeflea poritis E7-10 and Hoeflea prorocentri PM5-8, separated from scleractinian coral Porites lutea and marine dinoflagellate.</title>
        <authorList>
            <person name="Zhang G."/>
            <person name="Wei Q."/>
            <person name="Cai L."/>
        </authorList>
    </citation>
    <scope>NUCLEOTIDE SEQUENCE</scope>
    <source>
        <strain evidence="4">PM5-8</strain>
    </source>
</reference>
<evidence type="ECO:0000256" key="1">
    <source>
        <dbReference type="ARBA" id="ARBA00022679"/>
    </source>
</evidence>
<protein>
    <submittedName>
        <fullName evidence="4">GNAT family N-acetyltransferase</fullName>
    </submittedName>
</protein>
<dbReference type="CDD" id="cd04301">
    <property type="entry name" value="NAT_SF"/>
    <property type="match status" value="1"/>
</dbReference>
<dbReference type="SUPFAM" id="SSF55729">
    <property type="entry name" value="Acyl-CoA N-acyltransferases (Nat)"/>
    <property type="match status" value="1"/>
</dbReference>
<feature type="domain" description="N-acetyltransferase" evidence="3">
    <location>
        <begin position="6"/>
        <end position="165"/>
    </location>
</feature>
<evidence type="ECO:0000313" key="4">
    <source>
        <dbReference type="EMBL" id="MDA5398567.1"/>
    </source>
</evidence>
<proteinExistence type="predicted"/>
<dbReference type="Gene3D" id="3.40.630.30">
    <property type="match status" value="1"/>
</dbReference>
<dbReference type="PROSITE" id="PS51186">
    <property type="entry name" value="GNAT"/>
    <property type="match status" value="1"/>
</dbReference>
<dbReference type="Pfam" id="PF00583">
    <property type="entry name" value="Acetyltransf_1"/>
    <property type="match status" value="1"/>
</dbReference>
<keyword evidence="2" id="KW-0012">Acyltransferase</keyword>
<organism evidence="4 5">
    <name type="scientific">Hoeflea prorocentri</name>
    <dbReference type="NCBI Taxonomy" id="1922333"/>
    <lineage>
        <taxon>Bacteria</taxon>
        <taxon>Pseudomonadati</taxon>
        <taxon>Pseudomonadota</taxon>
        <taxon>Alphaproteobacteria</taxon>
        <taxon>Hyphomicrobiales</taxon>
        <taxon>Rhizobiaceae</taxon>
        <taxon>Hoeflea</taxon>
    </lineage>
</organism>
<dbReference type="InterPro" id="IPR016181">
    <property type="entry name" value="Acyl_CoA_acyltransferase"/>
</dbReference>
<keyword evidence="1" id="KW-0808">Transferase</keyword>
<evidence type="ECO:0000313" key="5">
    <source>
        <dbReference type="Proteomes" id="UP001151234"/>
    </source>
</evidence>
<sequence length="165" mass="17939">MSKLDFEIRPFTETDLPTLQEVRKAAFAPVFQSFRSIMGKDIARFAYADAEIDQGAHLDEMCRQGSDHKVYVATVASQVVGFCGYTANLGSKVGEVGLNAVHPDLAGAGIGTAMYSYVLAKMKKEGMAVATVSTGLDPSHEPARRAYYKAGFERGIPSIWLLKKL</sequence>
<keyword evidence="5" id="KW-1185">Reference proteome</keyword>
<evidence type="ECO:0000256" key="2">
    <source>
        <dbReference type="ARBA" id="ARBA00023315"/>
    </source>
</evidence>
<dbReference type="PANTHER" id="PTHR43877">
    <property type="entry name" value="AMINOALKYLPHOSPHONATE N-ACETYLTRANSFERASE-RELATED-RELATED"/>
    <property type="match status" value="1"/>
</dbReference>